<dbReference type="InterPro" id="IPR044824">
    <property type="entry name" value="MAIN-like"/>
</dbReference>
<feature type="domain" description="Aminotransferase-like plant mobile" evidence="1">
    <location>
        <begin position="18"/>
        <end position="60"/>
    </location>
</feature>
<evidence type="ECO:0000313" key="2">
    <source>
        <dbReference type="EnsemblPlants" id="Solyc04g050572.1.1"/>
    </source>
</evidence>
<organism evidence="2">
    <name type="scientific">Solanum lycopersicum</name>
    <name type="common">Tomato</name>
    <name type="synonym">Lycopersicon esculentum</name>
    <dbReference type="NCBI Taxonomy" id="4081"/>
    <lineage>
        <taxon>Eukaryota</taxon>
        <taxon>Viridiplantae</taxon>
        <taxon>Streptophyta</taxon>
        <taxon>Embryophyta</taxon>
        <taxon>Tracheophyta</taxon>
        <taxon>Spermatophyta</taxon>
        <taxon>Magnoliopsida</taxon>
        <taxon>eudicotyledons</taxon>
        <taxon>Gunneridae</taxon>
        <taxon>Pentapetalae</taxon>
        <taxon>asterids</taxon>
        <taxon>lamiids</taxon>
        <taxon>Solanales</taxon>
        <taxon>Solanaceae</taxon>
        <taxon>Solanoideae</taxon>
        <taxon>Solaneae</taxon>
        <taxon>Solanum</taxon>
        <taxon>Solanum subgen. Lycopersicon</taxon>
    </lineage>
</organism>
<evidence type="ECO:0000313" key="3">
    <source>
        <dbReference type="Proteomes" id="UP000004994"/>
    </source>
</evidence>
<keyword evidence="3" id="KW-1185">Reference proteome</keyword>
<dbReference type="PANTHER" id="PTHR46033:SF60">
    <property type="entry name" value="AMINOTRANSFERASE-LIKE PLANT MOBILE DOMAIN-CONTAINING PROTEIN"/>
    <property type="match status" value="1"/>
</dbReference>
<dbReference type="InParanoid" id="A0A3Q7G4B8"/>
<dbReference type="Gramene" id="Solyc04g050572.1.1">
    <property type="protein sequence ID" value="Solyc04g050572.1.1"/>
    <property type="gene ID" value="Solyc04g050572.1"/>
</dbReference>
<dbReference type="EnsemblPlants" id="Solyc04g050572.1.1">
    <property type="protein sequence ID" value="Solyc04g050572.1.1"/>
    <property type="gene ID" value="Solyc04g050572.1"/>
</dbReference>
<evidence type="ECO:0000259" key="1">
    <source>
        <dbReference type="Pfam" id="PF10536"/>
    </source>
</evidence>
<sequence>MEFMNVVSEEWRSPRPVIDRSLITALVERWRPETHTFHFRTGESTITLQDVEILYGLPVKASQSSQNEIVGFLPLLQIWAWERVTVLMPQIVAKRDTRNIFPVGLPRGPHAARWYAHFSWTDTTKHVLRVFRDALDSMTEDQFIWEPQARSYTAAPRSISLGDGQYALWPTGEKDPEYVAT</sequence>
<dbReference type="InterPro" id="IPR019557">
    <property type="entry name" value="AminoTfrase-like_pln_mobile"/>
</dbReference>
<dbReference type="PaxDb" id="4081-Solyc07g043140.1.1"/>
<dbReference type="PANTHER" id="PTHR46033">
    <property type="entry name" value="PROTEIN MAIN-LIKE 2"/>
    <property type="match status" value="1"/>
</dbReference>
<protein>
    <recommendedName>
        <fullName evidence="1">Aminotransferase-like plant mobile domain-containing protein</fullName>
    </recommendedName>
</protein>
<dbReference type="GO" id="GO:0010073">
    <property type="term" value="P:meristem maintenance"/>
    <property type="evidence" value="ECO:0007669"/>
    <property type="project" value="InterPro"/>
</dbReference>
<dbReference type="Proteomes" id="UP000004994">
    <property type="component" value="Chromosome 4"/>
</dbReference>
<reference evidence="2" key="2">
    <citation type="submission" date="2019-01" db="UniProtKB">
        <authorList>
            <consortium name="EnsemblPlants"/>
        </authorList>
    </citation>
    <scope>IDENTIFICATION</scope>
    <source>
        <strain evidence="2">cv. Heinz 1706</strain>
    </source>
</reference>
<accession>A0A3Q7G4B8</accession>
<name>A0A3Q7G4B8_SOLLC</name>
<reference evidence="2" key="1">
    <citation type="journal article" date="2012" name="Nature">
        <title>The tomato genome sequence provides insights into fleshy fruit evolution.</title>
        <authorList>
            <consortium name="Tomato Genome Consortium"/>
        </authorList>
    </citation>
    <scope>NUCLEOTIDE SEQUENCE [LARGE SCALE GENOMIC DNA]</scope>
    <source>
        <strain evidence="2">cv. Heinz 1706</strain>
    </source>
</reference>
<dbReference type="Pfam" id="PF10536">
    <property type="entry name" value="PMD"/>
    <property type="match status" value="1"/>
</dbReference>
<proteinExistence type="predicted"/>
<dbReference type="AlphaFoldDB" id="A0A3Q7G4B8"/>